<feature type="compositionally biased region" description="Pro residues" evidence="1">
    <location>
        <begin position="208"/>
        <end position="221"/>
    </location>
</feature>
<feature type="non-terminal residue" evidence="2">
    <location>
        <position position="1"/>
    </location>
</feature>
<keyword evidence="3" id="KW-1185">Reference proteome</keyword>
<evidence type="ECO:0000256" key="1">
    <source>
        <dbReference type="SAM" id="MobiDB-lite"/>
    </source>
</evidence>
<sequence length="235" mass="24486">FGGHPVTPGPASCNGSNTLCTANDNIGCPKGETCKDGKCCQMTIIARKCKSGKPGPSCSETTPCSDGYYCRHGTCCISRKTTHCPSGPSCSETKPCADGYSCNGGKCCRKTIIARKCKSGKPGPSCSETTPCSDGYYCRHGCSDAKPCLGDQTCIDGHCCPQVTCKHGFTGQTCSKGNQECPSGSTCKAPGKCCRQSPELNRCPMFSPPKEPTDCPPPSSPPACTTDKDCKDGRA</sequence>
<evidence type="ECO:0000313" key="2">
    <source>
        <dbReference type="EMBL" id="WAR12236.1"/>
    </source>
</evidence>
<accession>A0ABY7EYJ8</accession>
<feature type="non-terminal residue" evidence="2">
    <location>
        <position position="235"/>
    </location>
</feature>
<dbReference type="EMBL" id="CP111019">
    <property type="protein sequence ID" value="WAR12236.1"/>
    <property type="molecule type" value="Genomic_DNA"/>
</dbReference>
<dbReference type="SMART" id="SM00289">
    <property type="entry name" value="WR1"/>
    <property type="match status" value="4"/>
</dbReference>
<dbReference type="Proteomes" id="UP001164746">
    <property type="component" value="Chromosome 8"/>
</dbReference>
<dbReference type="InterPro" id="IPR006150">
    <property type="entry name" value="Cys_repeat_1"/>
</dbReference>
<feature type="region of interest" description="Disordered" evidence="1">
    <location>
        <begin position="208"/>
        <end position="235"/>
    </location>
</feature>
<protein>
    <submittedName>
        <fullName evidence="2">Uncharacterized protein</fullName>
    </submittedName>
</protein>
<proteinExistence type="predicted"/>
<reference evidence="2" key="1">
    <citation type="submission" date="2022-11" db="EMBL/GenBank/DDBJ databases">
        <title>Centuries of genome instability and evolution in soft-shell clam transmissible cancer (bioRxiv).</title>
        <authorList>
            <person name="Hart S.F.M."/>
            <person name="Yonemitsu M.A."/>
            <person name="Giersch R.M."/>
            <person name="Beal B.F."/>
            <person name="Arriagada G."/>
            <person name="Davis B.W."/>
            <person name="Ostrander E.A."/>
            <person name="Goff S.P."/>
            <person name="Metzger M.J."/>
        </authorList>
    </citation>
    <scope>NUCLEOTIDE SEQUENCE</scope>
    <source>
        <strain evidence="2">MELC-2E11</strain>
        <tissue evidence="2">Siphon/mantle</tissue>
    </source>
</reference>
<feature type="compositionally biased region" description="Basic and acidic residues" evidence="1">
    <location>
        <begin position="226"/>
        <end position="235"/>
    </location>
</feature>
<evidence type="ECO:0000313" key="3">
    <source>
        <dbReference type="Proteomes" id="UP001164746"/>
    </source>
</evidence>
<gene>
    <name evidence="2" type="ORF">MAR_026416</name>
</gene>
<organism evidence="2 3">
    <name type="scientific">Mya arenaria</name>
    <name type="common">Soft-shell clam</name>
    <dbReference type="NCBI Taxonomy" id="6604"/>
    <lineage>
        <taxon>Eukaryota</taxon>
        <taxon>Metazoa</taxon>
        <taxon>Spiralia</taxon>
        <taxon>Lophotrochozoa</taxon>
        <taxon>Mollusca</taxon>
        <taxon>Bivalvia</taxon>
        <taxon>Autobranchia</taxon>
        <taxon>Heteroconchia</taxon>
        <taxon>Euheterodonta</taxon>
        <taxon>Imparidentia</taxon>
        <taxon>Neoheterodontei</taxon>
        <taxon>Myida</taxon>
        <taxon>Myoidea</taxon>
        <taxon>Myidae</taxon>
        <taxon>Mya</taxon>
    </lineage>
</organism>
<name>A0ABY7EYJ8_MYAAR</name>